<feature type="transmembrane region" description="Helical" evidence="2">
    <location>
        <begin position="54"/>
        <end position="74"/>
    </location>
</feature>
<evidence type="ECO:0000256" key="2">
    <source>
        <dbReference type="SAM" id="Phobius"/>
    </source>
</evidence>
<proteinExistence type="predicted"/>
<feature type="region of interest" description="Disordered" evidence="1">
    <location>
        <begin position="345"/>
        <end position="379"/>
    </location>
</feature>
<keyword evidence="5" id="KW-1185">Reference proteome</keyword>
<name>A0ABN6UE17_9NOCA</name>
<gene>
    <name evidence="4" type="ORF">IFM12276_64890</name>
</gene>
<keyword evidence="2" id="KW-0472">Membrane</keyword>
<feature type="compositionally biased region" description="Pro residues" evidence="1">
    <location>
        <begin position="364"/>
        <end position="379"/>
    </location>
</feature>
<evidence type="ECO:0000256" key="1">
    <source>
        <dbReference type="SAM" id="MobiDB-lite"/>
    </source>
</evidence>
<reference evidence="4 5" key="1">
    <citation type="submission" date="2022-11" db="EMBL/GenBank/DDBJ databases">
        <title>Genome Sequencing of Nocardia sp. ON39_IFM12276 and assembly.</title>
        <authorList>
            <person name="Shimojima M."/>
            <person name="Toyokawa M."/>
            <person name="Uesaka K."/>
        </authorList>
    </citation>
    <scope>NUCLEOTIDE SEQUENCE [LARGE SCALE GENOMIC DNA]</scope>
    <source>
        <strain evidence="4 5">IFM 12276</strain>
    </source>
</reference>
<protein>
    <recommendedName>
        <fullName evidence="3">Septum formation-related domain-containing protein</fullName>
    </recommendedName>
</protein>
<organism evidence="4 5">
    <name type="scientific">Nocardia sputorum</name>
    <dbReference type="NCBI Taxonomy" id="2984338"/>
    <lineage>
        <taxon>Bacteria</taxon>
        <taxon>Bacillati</taxon>
        <taxon>Actinomycetota</taxon>
        <taxon>Actinomycetes</taxon>
        <taxon>Mycobacteriales</taxon>
        <taxon>Nocardiaceae</taxon>
        <taxon>Nocardia</taxon>
    </lineage>
</organism>
<accession>A0ABN6UE17</accession>
<evidence type="ECO:0000313" key="4">
    <source>
        <dbReference type="EMBL" id="BDU03461.1"/>
    </source>
</evidence>
<sequence length="379" mass="40638">MSSEPRSRSPQAPKRGASSRADSVRRSFDSAKAALADRDLRDVHLSAPTLRRGLLAVAVGAVVAALVTLFITGFDNEKGLEAHNPAAPAQPLLDKEFGTASKGDCLSWTKPDRADLVKVNCSSKHMFEVAADIDMSRYPGKEFGPGSRFPDSLRLTELKEEHCVPAVQKYMGGRFDPRGKYIVGLMYPSPDGWQHGDRTLRCGLQVAASAGTPPSVGSATEHDQSRVYEPGVCLGINQNLPTDPVDCAQPHAVEIVSTVDLSAHFTGGPPAKEEQDKFVEEECTRTSTEYLGAPDVIRNKTLTLFFDYIDARSWMAGSRKLDCMIGKGADREGFAPITGSARGDILINGQAPVPPPNSGRSTPAPLPGAAPLPPQPQPR</sequence>
<dbReference type="Pfam" id="PF13845">
    <property type="entry name" value="Septum_form"/>
    <property type="match status" value="1"/>
</dbReference>
<keyword evidence="2" id="KW-1133">Transmembrane helix</keyword>
<feature type="compositionally biased region" description="Polar residues" evidence="1">
    <location>
        <begin position="1"/>
        <end position="10"/>
    </location>
</feature>
<dbReference type="EMBL" id="AP026978">
    <property type="protein sequence ID" value="BDU03461.1"/>
    <property type="molecule type" value="Genomic_DNA"/>
</dbReference>
<evidence type="ECO:0000313" key="5">
    <source>
        <dbReference type="Proteomes" id="UP001317870"/>
    </source>
</evidence>
<dbReference type="RefSeq" id="WP_281876630.1">
    <property type="nucleotide sequence ID" value="NZ_AP026976.1"/>
</dbReference>
<evidence type="ECO:0000259" key="3">
    <source>
        <dbReference type="Pfam" id="PF13845"/>
    </source>
</evidence>
<feature type="region of interest" description="Disordered" evidence="1">
    <location>
        <begin position="1"/>
        <end position="25"/>
    </location>
</feature>
<feature type="domain" description="Septum formation-related" evidence="3">
    <location>
        <begin position="102"/>
        <end position="323"/>
    </location>
</feature>
<dbReference type="InterPro" id="IPR026004">
    <property type="entry name" value="Septum_form"/>
</dbReference>
<dbReference type="Proteomes" id="UP001317870">
    <property type="component" value="Chromosome"/>
</dbReference>
<keyword evidence="2" id="KW-0812">Transmembrane</keyword>